<dbReference type="WBParaSite" id="PDA_v2.g20966.t1">
    <property type="protein sequence ID" value="PDA_v2.g20966.t1"/>
    <property type="gene ID" value="PDA_v2.g20966"/>
</dbReference>
<organism evidence="1 2">
    <name type="scientific">Panagrolaimus davidi</name>
    <dbReference type="NCBI Taxonomy" id="227884"/>
    <lineage>
        <taxon>Eukaryota</taxon>
        <taxon>Metazoa</taxon>
        <taxon>Ecdysozoa</taxon>
        <taxon>Nematoda</taxon>
        <taxon>Chromadorea</taxon>
        <taxon>Rhabditida</taxon>
        <taxon>Tylenchina</taxon>
        <taxon>Panagrolaimomorpha</taxon>
        <taxon>Panagrolaimoidea</taxon>
        <taxon>Panagrolaimidae</taxon>
        <taxon>Panagrolaimus</taxon>
    </lineage>
</organism>
<dbReference type="AlphaFoldDB" id="A0A914PX39"/>
<keyword evidence="1" id="KW-1185">Reference proteome</keyword>
<evidence type="ECO:0000313" key="2">
    <source>
        <dbReference type="WBParaSite" id="PDA_v2.g20966.t1"/>
    </source>
</evidence>
<name>A0A914PX39_9BILA</name>
<sequence length="102" mass="11103">MGPRGTSFLSSLVPRMQHLLGGNGSGMLGHSVNLMPSNGRYSSLMEGLRSSNEIRQSEAANELAELLLMGNEESLPNLPIREVVQLLNTLMQKENNLALVKL</sequence>
<reference evidence="2" key="1">
    <citation type="submission" date="2022-11" db="UniProtKB">
        <authorList>
            <consortium name="WormBaseParasite"/>
        </authorList>
    </citation>
    <scope>IDENTIFICATION</scope>
</reference>
<evidence type="ECO:0000313" key="1">
    <source>
        <dbReference type="Proteomes" id="UP000887578"/>
    </source>
</evidence>
<protein>
    <submittedName>
        <fullName evidence="2">Uncharacterized protein</fullName>
    </submittedName>
</protein>
<dbReference type="Proteomes" id="UP000887578">
    <property type="component" value="Unplaced"/>
</dbReference>
<proteinExistence type="predicted"/>
<accession>A0A914PX39</accession>